<name>A0A8J3ZSS1_9ACTN</name>
<evidence type="ECO:0000256" key="1">
    <source>
        <dbReference type="ARBA" id="ARBA00022729"/>
    </source>
</evidence>
<keyword evidence="1 2" id="KW-0732">Signal</keyword>
<dbReference type="Gene3D" id="2.70.50.50">
    <property type="entry name" value="chitin-binding protein cbp21"/>
    <property type="match status" value="1"/>
</dbReference>
<reference evidence="4" key="1">
    <citation type="submission" date="2021-01" db="EMBL/GenBank/DDBJ databases">
        <title>Whole genome shotgun sequence of Virgisporangium ochraceum NBRC 16418.</title>
        <authorList>
            <person name="Komaki H."/>
            <person name="Tamura T."/>
        </authorList>
    </citation>
    <scope>NUCLEOTIDE SEQUENCE</scope>
    <source>
        <strain evidence="4">NBRC 16418</strain>
    </source>
</reference>
<dbReference type="InterPro" id="IPR051024">
    <property type="entry name" value="GlcNAc_Chitin_IntDeg"/>
</dbReference>
<gene>
    <name evidence="4" type="primary">cpbD_2</name>
    <name evidence="4" type="ORF">Voc01_041710</name>
</gene>
<feature type="chain" id="PRO_5035279995" evidence="2">
    <location>
        <begin position="33"/>
        <end position="231"/>
    </location>
</feature>
<organism evidence="4 5">
    <name type="scientific">Virgisporangium ochraceum</name>
    <dbReference type="NCBI Taxonomy" id="65505"/>
    <lineage>
        <taxon>Bacteria</taxon>
        <taxon>Bacillati</taxon>
        <taxon>Actinomycetota</taxon>
        <taxon>Actinomycetes</taxon>
        <taxon>Micromonosporales</taxon>
        <taxon>Micromonosporaceae</taxon>
        <taxon>Virgisporangium</taxon>
    </lineage>
</organism>
<protein>
    <submittedName>
        <fullName evidence="4">Chitin-binding protein</fullName>
    </submittedName>
</protein>
<dbReference type="RefSeq" id="WP_203929181.1">
    <property type="nucleotide sequence ID" value="NZ_BOPH01000058.1"/>
</dbReference>
<comment type="caution">
    <text evidence="4">The sequence shown here is derived from an EMBL/GenBank/DDBJ whole genome shotgun (WGS) entry which is preliminary data.</text>
</comment>
<dbReference type="PANTHER" id="PTHR34823:SF1">
    <property type="entry name" value="CHITIN-BINDING TYPE-4 DOMAIN-CONTAINING PROTEIN"/>
    <property type="match status" value="1"/>
</dbReference>
<dbReference type="EMBL" id="BOPH01000058">
    <property type="protein sequence ID" value="GIJ69254.1"/>
    <property type="molecule type" value="Genomic_DNA"/>
</dbReference>
<proteinExistence type="predicted"/>
<dbReference type="InterPro" id="IPR014756">
    <property type="entry name" value="Ig_E-set"/>
</dbReference>
<evidence type="ECO:0000259" key="3">
    <source>
        <dbReference type="Pfam" id="PF03067"/>
    </source>
</evidence>
<dbReference type="Pfam" id="PF03067">
    <property type="entry name" value="LPMO_10"/>
    <property type="match status" value="1"/>
</dbReference>
<evidence type="ECO:0000313" key="5">
    <source>
        <dbReference type="Proteomes" id="UP000635606"/>
    </source>
</evidence>
<dbReference type="Proteomes" id="UP000635606">
    <property type="component" value="Unassembled WGS sequence"/>
</dbReference>
<sequence>MKVPATGRRRFAYPAIIALAAALLTVVTPGTASSHGTTIDPSSRNYGCWSRWGNQFQNPAMQTQDPMCWQAWQTDTNAMWNWNGLFREGVQGNHQGAIPNGQLCSGGRTGDGRYRAMDVPGNWRATNIGRNFTLRLLDQASHGADYIRVYVTRQGYNPLTTALGWNHLELVAQVGNTPPSQWQKVTTPHQGVQINIPATANGRSGRHLVYTIWQASHSDQSYYFCADVNIT</sequence>
<dbReference type="CDD" id="cd21177">
    <property type="entry name" value="LPMO_AA10"/>
    <property type="match status" value="1"/>
</dbReference>
<evidence type="ECO:0000256" key="2">
    <source>
        <dbReference type="SAM" id="SignalP"/>
    </source>
</evidence>
<accession>A0A8J3ZSS1</accession>
<dbReference type="SUPFAM" id="SSF81296">
    <property type="entry name" value="E set domains"/>
    <property type="match status" value="1"/>
</dbReference>
<dbReference type="PANTHER" id="PTHR34823">
    <property type="entry name" value="GLCNAC-BINDING PROTEIN A"/>
    <property type="match status" value="1"/>
</dbReference>
<evidence type="ECO:0000313" key="4">
    <source>
        <dbReference type="EMBL" id="GIJ69254.1"/>
    </source>
</evidence>
<feature type="domain" description="Chitin-binding type-4" evidence="3">
    <location>
        <begin position="35"/>
        <end position="228"/>
    </location>
</feature>
<feature type="signal peptide" evidence="2">
    <location>
        <begin position="1"/>
        <end position="32"/>
    </location>
</feature>
<keyword evidence="5" id="KW-1185">Reference proteome</keyword>
<dbReference type="AlphaFoldDB" id="A0A8J3ZSS1"/>
<dbReference type="InterPro" id="IPR004302">
    <property type="entry name" value="Cellulose/chitin-bd_N"/>
</dbReference>